<evidence type="ECO:0000256" key="13">
    <source>
        <dbReference type="ARBA" id="ARBA00023136"/>
    </source>
</evidence>
<dbReference type="GO" id="GO:0005524">
    <property type="term" value="F:ATP binding"/>
    <property type="evidence" value="ECO:0007669"/>
    <property type="project" value="UniProtKB-KW"/>
</dbReference>
<dbReference type="CDD" id="cd00082">
    <property type="entry name" value="HisKA"/>
    <property type="match status" value="1"/>
</dbReference>
<evidence type="ECO:0000256" key="6">
    <source>
        <dbReference type="ARBA" id="ARBA00022679"/>
    </source>
</evidence>
<keyword evidence="10 17" id="KW-0067">ATP-binding</keyword>
<evidence type="ECO:0000256" key="14">
    <source>
        <dbReference type="SAM" id="Phobius"/>
    </source>
</evidence>
<keyword evidence="5" id="KW-0597">Phosphoprotein</keyword>
<keyword evidence="11 14" id="KW-1133">Transmembrane helix</keyword>
<evidence type="ECO:0000256" key="5">
    <source>
        <dbReference type="ARBA" id="ARBA00022553"/>
    </source>
</evidence>
<proteinExistence type="predicted"/>
<dbReference type="InterPro" id="IPR050398">
    <property type="entry name" value="HssS/ArlS-like"/>
</dbReference>
<dbReference type="InterPro" id="IPR036890">
    <property type="entry name" value="HATPase_C_sf"/>
</dbReference>
<feature type="domain" description="Histidine kinase" evidence="15">
    <location>
        <begin position="287"/>
        <end position="504"/>
    </location>
</feature>
<dbReference type="Pfam" id="PF02518">
    <property type="entry name" value="HATPase_c"/>
    <property type="match status" value="1"/>
</dbReference>
<evidence type="ECO:0000313" key="17">
    <source>
        <dbReference type="EMBL" id="MEA0977956.1"/>
    </source>
</evidence>
<evidence type="ECO:0000256" key="4">
    <source>
        <dbReference type="ARBA" id="ARBA00022475"/>
    </source>
</evidence>
<evidence type="ECO:0000256" key="8">
    <source>
        <dbReference type="ARBA" id="ARBA00022741"/>
    </source>
</evidence>
<evidence type="ECO:0000313" key="18">
    <source>
        <dbReference type="Proteomes" id="UP001289615"/>
    </source>
</evidence>
<dbReference type="Gene3D" id="6.10.340.10">
    <property type="match status" value="1"/>
</dbReference>
<dbReference type="SUPFAM" id="SSF55874">
    <property type="entry name" value="ATPase domain of HSP90 chaperone/DNA topoisomerase II/histidine kinase"/>
    <property type="match status" value="1"/>
</dbReference>
<keyword evidence="4" id="KW-1003">Cell membrane</keyword>
<dbReference type="Pfam" id="PF00672">
    <property type="entry name" value="HAMP"/>
    <property type="match status" value="1"/>
</dbReference>
<dbReference type="InterPro" id="IPR003661">
    <property type="entry name" value="HisK_dim/P_dom"/>
</dbReference>
<dbReference type="PROSITE" id="PS50885">
    <property type="entry name" value="HAMP"/>
    <property type="match status" value="1"/>
</dbReference>
<dbReference type="InterPro" id="IPR003594">
    <property type="entry name" value="HATPase_dom"/>
</dbReference>
<dbReference type="EMBL" id="JAXUIA010000013">
    <property type="protein sequence ID" value="MEA0977956.1"/>
    <property type="molecule type" value="Genomic_DNA"/>
</dbReference>
<dbReference type="EC" id="2.7.13.3" evidence="3"/>
<keyword evidence="12" id="KW-0902">Two-component regulatory system</keyword>
<dbReference type="PANTHER" id="PTHR45528">
    <property type="entry name" value="SENSOR HISTIDINE KINASE CPXA"/>
    <property type="match status" value="1"/>
</dbReference>
<keyword evidence="7 14" id="KW-0812">Transmembrane</keyword>
<evidence type="ECO:0000256" key="3">
    <source>
        <dbReference type="ARBA" id="ARBA00012438"/>
    </source>
</evidence>
<dbReference type="InterPro" id="IPR003660">
    <property type="entry name" value="HAMP_dom"/>
</dbReference>
<dbReference type="InterPro" id="IPR005467">
    <property type="entry name" value="His_kinase_dom"/>
</dbReference>
<reference evidence="17 18" key="1">
    <citation type="submission" date="2023-12" db="EMBL/GenBank/DDBJ databases">
        <title>Genome comparison identifies genes involved in endophytic behavior of Lysinibacillus irui and provides insights into its role as a plant-growth promoting bacterium.</title>
        <authorList>
            <person name="Hilario S."/>
            <person name="Matos I."/>
            <person name="Goncalves M.F.M."/>
            <person name="Pardo C.A."/>
            <person name="Santos M.J."/>
        </authorList>
    </citation>
    <scope>NUCLEOTIDE SEQUENCE [LARGE SCALE GENOMIC DNA]</scope>
    <source>
        <strain evidence="17 18">B3</strain>
    </source>
</reference>
<dbReference type="PANTHER" id="PTHR45528:SF8">
    <property type="entry name" value="HISTIDINE KINASE"/>
    <property type="match status" value="1"/>
</dbReference>
<dbReference type="SMART" id="SM00388">
    <property type="entry name" value="HisKA"/>
    <property type="match status" value="1"/>
</dbReference>
<dbReference type="InterPro" id="IPR004358">
    <property type="entry name" value="Sig_transdc_His_kin-like_C"/>
</dbReference>
<dbReference type="SUPFAM" id="SSF47384">
    <property type="entry name" value="Homodimeric domain of signal transducing histidine kinase"/>
    <property type="match status" value="1"/>
</dbReference>
<dbReference type="PRINTS" id="PR00344">
    <property type="entry name" value="BCTRLSENSOR"/>
</dbReference>
<keyword evidence="13 14" id="KW-0472">Membrane</keyword>
<dbReference type="RefSeq" id="WP_322610382.1">
    <property type="nucleotide sequence ID" value="NZ_JAXLNX010000002.1"/>
</dbReference>
<keyword evidence="18" id="KW-1185">Reference proteome</keyword>
<evidence type="ECO:0000256" key="1">
    <source>
        <dbReference type="ARBA" id="ARBA00000085"/>
    </source>
</evidence>
<evidence type="ECO:0000259" key="15">
    <source>
        <dbReference type="PROSITE" id="PS50109"/>
    </source>
</evidence>
<dbReference type="SMART" id="SM00387">
    <property type="entry name" value="HATPase_c"/>
    <property type="match status" value="1"/>
</dbReference>
<dbReference type="Gene3D" id="3.30.565.10">
    <property type="entry name" value="Histidine kinase-like ATPase, C-terminal domain"/>
    <property type="match status" value="1"/>
</dbReference>
<evidence type="ECO:0000256" key="11">
    <source>
        <dbReference type="ARBA" id="ARBA00022989"/>
    </source>
</evidence>
<dbReference type="Gene3D" id="1.10.287.130">
    <property type="match status" value="1"/>
</dbReference>
<keyword evidence="9" id="KW-0418">Kinase</keyword>
<organism evidence="17 18">
    <name type="scientific">Lysinibacillus irui</name>
    <dbReference type="NCBI Taxonomy" id="2998077"/>
    <lineage>
        <taxon>Bacteria</taxon>
        <taxon>Bacillati</taxon>
        <taxon>Bacillota</taxon>
        <taxon>Bacilli</taxon>
        <taxon>Bacillales</taxon>
        <taxon>Bacillaceae</taxon>
        <taxon>Lysinibacillus</taxon>
    </lineage>
</organism>
<dbReference type="Proteomes" id="UP001289615">
    <property type="component" value="Unassembled WGS sequence"/>
</dbReference>
<evidence type="ECO:0000256" key="2">
    <source>
        <dbReference type="ARBA" id="ARBA00004651"/>
    </source>
</evidence>
<dbReference type="CDD" id="cd06225">
    <property type="entry name" value="HAMP"/>
    <property type="match status" value="1"/>
</dbReference>
<evidence type="ECO:0000259" key="16">
    <source>
        <dbReference type="PROSITE" id="PS50885"/>
    </source>
</evidence>
<dbReference type="InterPro" id="IPR036097">
    <property type="entry name" value="HisK_dim/P_sf"/>
</dbReference>
<comment type="subcellular location">
    <subcellularLocation>
        <location evidence="2">Cell membrane</location>
        <topology evidence="2">Multi-pass membrane protein</topology>
    </subcellularLocation>
</comment>
<feature type="transmembrane region" description="Helical" evidence="14">
    <location>
        <begin position="202"/>
        <end position="219"/>
    </location>
</feature>
<dbReference type="SMART" id="SM00304">
    <property type="entry name" value="HAMP"/>
    <property type="match status" value="1"/>
</dbReference>
<dbReference type="SUPFAM" id="SSF158472">
    <property type="entry name" value="HAMP domain-like"/>
    <property type="match status" value="1"/>
</dbReference>
<keyword evidence="6" id="KW-0808">Transferase</keyword>
<feature type="domain" description="HAMP" evidence="16">
    <location>
        <begin position="220"/>
        <end position="272"/>
    </location>
</feature>
<evidence type="ECO:0000256" key="7">
    <source>
        <dbReference type="ARBA" id="ARBA00022692"/>
    </source>
</evidence>
<name>A0ABU5NPH9_9BACI</name>
<evidence type="ECO:0000256" key="9">
    <source>
        <dbReference type="ARBA" id="ARBA00022777"/>
    </source>
</evidence>
<evidence type="ECO:0000256" key="12">
    <source>
        <dbReference type="ARBA" id="ARBA00023012"/>
    </source>
</evidence>
<keyword evidence="8" id="KW-0547">Nucleotide-binding</keyword>
<dbReference type="Pfam" id="PF00512">
    <property type="entry name" value="HisKA"/>
    <property type="match status" value="1"/>
</dbReference>
<gene>
    <name evidence="17" type="ORF">U6C28_16735</name>
</gene>
<comment type="caution">
    <text evidence="17">The sequence shown here is derived from an EMBL/GenBank/DDBJ whole genome shotgun (WGS) entry which is preliminary data.</text>
</comment>
<dbReference type="PROSITE" id="PS50109">
    <property type="entry name" value="HIS_KIN"/>
    <property type="match status" value="1"/>
</dbReference>
<sequence>MKKIFRLFLKLLGPLQRIYRKIKNNIERSIRIQLFTTFILCALGSFLVSRAVLPLFENINDTVIVDYSYSMKMMYYQAQDTAKLATQENNVNVLRQLIEQEDENFESDQNALKIVVTDEVGKVLYKTKQVKESQIDLHEEIRKVMDFTINQPFDQAYPDTIETSRREFSTLVPLTLQDKNYYFFVSGLPQGEAITSTSEGPIPFFIGIILFIVSFFYITKRKMNQIEALAEGVLEIAKGNLAFRIEKKGQDEIALLTDNINQMAEEIMTSIEMERKIEQQKNELITNVSHDLRTPLTSIMGYLRLLREEKYETKEQYDEYLKIAFSKSEQLKNLIDDLFEYTKLTNDKNALVRQQVCLNELLDQLMEELVPLAEEKQRIFKKHFSEERVFAALDSEKIVRVFDNLLINAINYSTGDGKIIVSLEGQGDHVRIGVANQSDAFTPEELDSLFERFYKKDQSRTNVTEGSGLGLAIAKSIVELHGGTIHATYKNETLYFIITLPLTTYPNHSG</sequence>
<comment type="catalytic activity">
    <reaction evidence="1">
        <text>ATP + protein L-histidine = ADP + protein N-phospho-L-histidine.</text>
        <dbReference type="EC" id="2.7.13.3"/>
    </reaction>
</comment>
<accession>A0ABU5NPH9</accession>
<protein>
    <recommendedName>
        <fullName evidence="3">histidine kinase</fullName>
        <ecNumber evidence="3">2.7.13.3</ecNumber>
    </recommendedName>
</protein>
<evidence type="ECO:0000256" key="10">
    <source>
        <dbReference type="ARBA" id="ARBA00022840"/>
    </source>
</evidence>